<evidence type="ECO:0000256" key="1">
    <source>
        <dbReference type="ARBA" id="ARBA00023002"/>
    </source>
</evidence>
<evidence type="ECO:0000313" key="4">
    <source>
        <dbReference type="Proteomes" id="UP001153737"/>
    </source>
</evidence>
<evidence type="ECO:0000256" key="2">
    <source>
        <dbReference type="RuleBase" id="RU000363"/>
    </source>
</evidence>
<keyword evidence="4" id="KW-1185">Reference proteome</keyword>
<sequence length="320" mass="35624">MALILISVSFLAIAFVSLKLYLTLKCKWCMSKICLVGKTVIITGANSGIGYEAALEIAKRGARVILACRNEDKAVQARDSIIRETGNSNVTFGLIDFSSLESIRQFAKQILANEKRLDILINNAGVGFLRDKMTVDGLQVLMQVNYFGPVLLTMLLLDLLKKSAPSRIINVSSLLAKKANLTVENLNKYPGKIKNYNNSKLGNILFTMKLAELLKNSDVSLFSVHPGVIDTNIFRKIQGFRKIILDFVKTVYFKTPEEGAQTILFTALEPGLEIYTGGHFDECALRETYETAKDPILMESIWKKTMELLNLEVDQLLSSS</sequence>
<dbReference type="Proteomes" id="UP001153737">
    <property type="component" value="Chromosome 17"/>
</dbReference>
<comment type="similarity">
    <text evidence="2">Belongs to the short-chain dehydrogenases/reductases (SDR) family.</text>
</comment>
<reference evidence="3" key="2">
    <citation type="submission" date="2022-10" db="EMBL/GenBank/DDBJ databases">
        <authorList>
            <consortium name="ENA_rothamsted_submissions"/>
            <consortium name="culmorum"/>
            <person name="King R."/>
        </authorList>
    </citation>
    <scope>NUCLEOTIDE SEQUENCE</scope>
</reference>
<organism evidence="3 4">
    <name type="scientific">Phaedon cochleariae</name>
    <name type="common">Mustard beetle</name>
    <dbReference type="NCBI Taxonomy" id="80249"/>
    <lineage>
        <taxon>Eukaryota</taxon>
        <taxon>Metazoa</taxon>
        <taxon>Ecdysozoa</taxon>
        <taxon>Arthropoda</taxon>
        <taxon>Hexapoda</taxon>
        <taxon>Insecta</taxon>
        <taxon>Pterygota</taxon>
        <taxon>Neoptera</taxon>
        <taxon>Endopterygota</taxon>
        <taxon>Coleoptera</taxon>
        <taxon>Polyphaga</taxon>
        <taxon>Cucujiformia</taxon>
        <taxon>Chrysomeloidea</taxon>
        <taxon>Chrysomelidae</taxon>
        <taxon>Chrysomelinae</taxon>
        <taxon>Chrysomelini</taxon>
        <taxon>Phaedon</taxon>
    </lineage>
</organism>
<dbReference type="PANTHER" id="PTHR43157">
    <property type="entry name" value="PHOSPHATIDYLINOSITOL-GLYCAN BIOSYNTHESIS CLASS F PROTEIN-RELATED"/>
    <property type="match status" value="1"/>
</dbReference>
<evidence type="ECO:0000313" key="3">
    <source>
        <dbReference type="EMBL" id="CAH1154862.1"/>
    </source>
</evidence>
<dbReference type="PANTHER" id="PTHR43157:SF31">
    <property type="entry name" value="PHOSPHATIDYLINOSITOL-GLYCAN BIOSYNTHESIS CLASS F PROTEIN"/>
    <property type="match status" value="1"/>
</dbReference>
<proteinExistence type="inferred from homology"/>
<dbReference type="PRINTS" id="PR00081">
    <property type="entry name" value="GDHRDH"/>
</dbReference>
<dbReference type="PRINTS" id="PR00080">
    <property type="entry name" value="SDRFAMILY"/>
</dbReference>
<accession>A0A9P0DQ46</accession>
<gene>
    <name evidence="3" type="ORF">PHAECO_LOCUS5496</name>
</gene>
<name>A0A9P0DQ46_PHACE</name>
<dbReference type="SUPFAM" id="SSF51735">
    <property type="entry name" value="NAD(P)-binding Rossmann-fold domains"/>
    <property type="match status" value="1"/>
</dbReference>
<protein>
    <submittedName>
        <fullName evidence="3">Uncharacterized protein</fullName>
    </submittedName>
</protein>
<dbReference type="InterPro" id="IPR002347">
    <property type="entry name" value="SDR_fam"/>
</dbReference>
<dbReference type="InterPro" id="IPR036291">
    <property type="entry name" value="NAD(P)-bd_dom_sf"/>
</dbReference>
<dbReference type="Pfam" id="PF00106">
    <property type="entry name" value="adh_short"/>
    <property type="match status" value="1"/>
</dbReference>
<dbReference type="EMBL" id="OU896723">
    <property type="protein sequence ID" value="CAH1154862.1"/>
    <property type="molecule type" value="Genomic_DNA"/>
</dbReference>
<reference evidence="3" key="1">
    <citation type="submission" date="2022-01" db="EMBL/GenBank/DDBJ databases">
        <authorList>
            <person name="King R."/>
        </authorList>
    </citation>
    <scope>NUCLEOTIDE SEQUENCE</scope>
</reference>
<dbReference type="OrthoDB" id="191139at2759"/>
<dbReference type="GO" id="GO:0016491">
    <property type="term" value="F:oxidoreductase activity"/>
    <property type="evidence" value="ECO:0007669"/>
    <property type="project" value="UniProtKB-KW"/>
</dbReference>
<dbReference type="AlphaFoldDB" id="A0A9P0DQ46"/>
<dbReference type="CDD" id="cd05327">
    <property type="entry name" value="retinol-DH_like_SDR_c_like"/>
    <property type="match status" value="1"/>
</dbReference>
<dbReference type="Gene3D" id="3.40.50.720">
    <property type="entry name" value="NAD(P)-binding Rossmann-like Domain"/>
    <property type="match status" value="1"/>
</dbReference>
<keyword evidence="1" id="KW-0560">Oxidoreductase</keyword>